<keyword evidence="2" id="KW-0413">Isomerase</keyword>
<dbReference type="KEGG" id="hhy:Halhy_5822"/>
<dbReference type="OrthoDB" id="9798407at2"/>
<dbReference type="PROSITE" id="PS51318">
    <property type="entry name" value="TAT"/>
    <property type="match status" value="1"/>
</dbReference>
<dbReference type="RefSeq" id="WP_013768173.1">
    <property type="nucleotide sequence ID" value="NC_015510.1"/>
</dbReference>
<feature type="domain" description="Xylose isomerase-like TIM barrel" evidence="1">
    <location>
        <begin position="57"/>
        <end position="299"/>
    </location>
</feature>
<dbReference type="Gene3D" id="3.20.20.150">
    <property type="entry name" value="Divalent-metal-dependent TIM barrel enzymes"/>
    <property type="match status" value="1"/>
</dbReference>
<reference evidence="2 3" key="1">
    <citation type="journal article" date="2011" name="Stand. Genomic Sci.">
        <title>Complete genome sequence of Haliscomenobacter hydrossis type strain (O).</title>
        <authorList>
            <consortium name="US DOE Joint Genome Institute (JGI-PGF)"/>
            <person name="Daligault H."/>
            <person name="Lapidus A."/>
            <person name="Zeytun A."/>
            <person name="Nolan M."/>
            <person name="Lucas S."/>
            <person name="Del Rio T.G."/>
            <person name="Tice H."/>
            <person name="Cheng J.F."/>
            <person name="Tapia R."/>
            <person name="Han C."/>
            <person name="Goodwin L."/>
            <person name="Pitluck S."/>
            <person name="Liolios K."/>
            <person name="Pagani I."/>
            <person name="Ivanova N."/>
            <person name="Huntemann M."/>
            <person name="Mavromatis K."/>
            <person name="Mikhailova N."/>
            <person name="Pati A."/>
            <person name="Chen A."/>
            <person name="Palaniappan K."/>
            <person name="Land M."/>
            <person name="Hauser L."/>
            <person name="Brambilla E.M."/>
            <person name="Rohde M."/>
            <person name="Verbarg S."/>
            <person name="Goker M."/>
            <person name="Bristow J."/>
            <person name="Eisen J.A."/>
            <person name="Markowitz V."/>
            <person name="Hugenholtz P."/>
            <person name="Kyrpides N.C."/>
            <person name="Klenk H.P."/>
            <person name="Woyke T."/>
        </authorList>
    </citation>
    <scope>NUCLEOTIDE SEQUENCE [LARGE SCALE GENOMIC DNA]</scope>
    <source>
        <strain evidence="3">ATCC 27775 / DSM 1100 / LMG 10767 / O</strain>
    </source>
</reference>
<dbReference type="Proteomes" id="UP000008461">
    <property type="component" value="Chromosome"/>
</dbReference>
<organism evidence="2 3">
    <name type="scientific">Haliscomenobacter hydrossis (strain ATCC 27775 / DSM 1100 / LMG 10767 / O)</name>
    <dbReference type="NCBI Taxonomy" id="760192"/>
    <lineage>
        <taxon>Bacteria</taxon>
        <taxon>Pseudomonadati</taxon>
        <taxon>Bacteroidota</taxon>
        <taxon>Saprospiria</taxon>
        <taxon>Saprospirales</taxon>
        <taxon>Haliscomenobacteraceae</taxon>
        <taxon>Haliscomenobacter</taxon>
    </lineage>
</organism>
<gene>
    <name evidence="2" type="ordered locus">Halhy_5822</name>
</gene>
<dbReference type="EMBL" id="CP002691">
    <property type="protein sequence ID" value="AEE53645.1"/>
    <property type="molecule type" value="Genomic_DNA"/>
</dbReference>
<dbReference type="InterPro" id="IPR050312">
    <property type="entry name" value="IolE/XylAMocC-like"/>
</dbReference>
<dbReference type="Pfam" id="PF01261">
    <property type="entry name" value="AP_endonuc_2"/>
    <property type="match status" value="1"/>
</dbReference>
<dbReference type="InterPro" id="IPR036237">
    <property type="entry name" value="Xyl_isomerase-like_sf"/>
</dbReference>
<keyword evidence="3" id="KW-1185">Reference proteome</keyword>
<dbReference type="SUPFAM" id="SSF51658">
    <property type="entry name" value="Xylose isomerase-like"/>
    <property type="match status" value="1"/>
</dbReference>
<protein>
    <submittedName>
        <fullName evidence="2">Xylose isomerase domain-containing protein TIM barrel</fullName>
    </submittedName>
</protein>
<dbReference type="GO" id="GO:0016853">
    <property type="term" value="F:isomerase activity"/>
    <property type="evidence" value="ECO:0007669"/>
    <property type="project" value="UniProtKB-KW"/>
</dbReference>
<accession>F4KY20</accession>
<evidence type="ECO:0000313" key="2">
    <source>
        <dbReference type="EMBL" id="AEE53645.1"/>
    </source>
</evidence>
<dbReference type="STRING" id="760192.Halhy_5822"/>
<dbReference type="AlphaFoldDB" id="F4KY20"/>
<dbReference type="eggNOG" id="COG1082">
    <property type="taxonomic scope" value="Bacteria"/>
</dbReference>
<dbReference type="InterPro" id="IPR013022">
    <property type="entry name" value="Xyl_isomerase-like_TIM-brl"/>
</dbReference>
<evidence type="ECO:0000259" key="1">
    <source>
        <dbReference type="Pfam" id="PF01261"/>
    </source>
</evidence>
<dbReference type="HOGENOM" id="CLU_059523_1_0_10"/>
<evidence type="ECO:0000313" key="3">
    <source>
        <dbReference type="Proteomes" id="UP000008461"/>
    </source>
</evidence>
<dbReference type="PANTHER" id="PTHR12110:SF41">
    <property type="entry name" value="INOSOSE DEHYDRATASE"/>
    <property type="match status" value="1"/>
</dbReference>
<sequence length="321" mass="36034">MLQRRQFIKTSGLAAAIAMSPFAQSLLEQFSKKKKTLGVQLFTIPRMADNDLKGTLKLLSEIGYREVEFFGPYPFSAPETIEGWKPLAAQLGFKRNAFYGYSLAEVKSMLADFGLKTPSMHLDLTTFRKNLKATLDAVAPLGVKYLALPALQDINDRRNLDDYKRLCDEFNRFGEQMSSYGMAFTYHNHGFEHADMGGVKPMDFLLQNTHPKNVKFELDIFWMAAAGADPKDFLARYPGRFKLMHIKDASEPVRFKGDGGTPDQWMAVFSKMADPGTGVFDIAGILKAAKKSGVEHFLLERDLTPTPVETLKNSYVNLMGM</sequence>
<reference key="2">
    <citation type="submission" date="2011-04" db="EMBL/GenBank/DDBJ databases">
        <title>Complete sequence of chromosome of Haliscomenobacter hydrossis DSM 1100.</title>
        <authorList>
            <consortium name="US DOE Joint Genome Institute (JGI-PGF)"/>
            <person name="Lucas S."/>
            <person name="Han J."/>
            <person name="Lapidus A."/>
            <person name="Bruce D."/>
            <person name="Goodwin L."/>
            <person name="Pitluck S."/>
            <person name="Peters L."/>
            <person name="Kyrpides N."/>
            <person name="Mavromatis K."/>
            <person name="Ivanova N."/>
            <person name="Ovchinnikova G."/>
            <person name="Pagani I."/>
            <person name="Daligault H."/>
            <person name="Detter J.C."/>
            <person name="Han C."/>
            <person name="Land M."/>
            <person name="Hauser L."/>
            <person name="Markowitz V."/>
            <person name="Cheng J.-F."/>
            <person name="Hugenholtz P."/>
            <person name="Woyke T."/>
            <person name="Wu D."/>
            <person name="Verbarg S."/>
            <person name="Frueling A."/>
            <person name="Brambilla E."/>
            <person name="Klenk H.-P."/>
            <person name="Eisen J.A."/>
        </authorList>
    </citation>
    <scope>NUCLEOTIDE SEQUENCE</scope>
    <source>
        <strain>DSM 1100</strain>
    </source>
</reference>
<name>F4KY20_HALH1</name>
<dbReference type="PANTHER" id="PTHR12110">
    <property type="entry name" value="HYDROXYPYRUVATE ISOMERASE"/>
    <property type="match status" value="1"/>
</dbReference>
<dbReference type="InterPro" id="IPR006311">
    <property type="entry name" value="TAT_signal"/>
</dbReference>
<proteinExistence type="predicted"/>